<evidence type="ECO:0000259" key="11">
    <source>
        <dbReference type="Pfam" id="PF17391"/>
    </source>
</evidence>
<accession>A0ABX7DNM6</accession>
<comment type="subcellular location">
    <subcellularLocation>
        <location evidence="9">Cytoplasm</location>
    </subcellularLocation>
</comment>
<organism evidence="13 14">
    <name type="scientific">Aequorivita iocasae</name>
    <dbReference type="NCBI Taxonomy" id="2803865"/>
    <lineage>
        <taxon>Bacteria</taxon>
        <taxon>Pseudomonadati</taxon>
        <taxon>Bacteroidota</taxon>
        <taxon>Flavobacteriia</taxon>
        <taxon>Flavobacteriales</taxon>
        <taxon>Flavobacteriaceae</taxon>
        <taxon>Aequorivita</taxon>
    </lineage>
</organism>
<dbReference type="RefSeq" id="WP_202335174.1">
    <property type="nucleotide sequence ID" value="NZ_CP068439.1"/>
</dbReference>
<dbReference type="Proteomes" id="UP000629420">
    <property type="component" value="Chromosome"/>
</dbReference>
<dbReference type="InterPro" id="IPR035085">
    <property type="entry name" value="Urocanase_Rossmann-like"/>
</dbReference>
<dbReference type="Gene3D" id="3.40.1770.10">
    <property type="entry name" value="Urocanase superfamily"/>
    <property type="match status" value="2"/>
</dbReference>
<comment type="catalytic activity">
    <reaction evidence="8 9">
        <text>4-imidazolone-5-propanoate = trans-urocanate + H2O</text>
        <dbReference type="Rhea" id="RHEA:13101"/>
        <dbReference type="ChEBI" id="CHEBI:15377"/>
        <dbReference type="ChEBI" id="CHEBI:17771"/>
        <dbReference type="ChEBI" id="CHEBI:77893"/>
        <dbReference type="EC" id="4.2.1.49"/>
    </reaction>
</comment>
<dbReference type="GO" id="GO:0016153">
    <property type="term" value="F:urocanate hydratase activity"/>
    <property type="evidence" value="ECO:0007669"/>
    <property type="project" value="UniProtKB-EC"/>
</dbReference>
<comment type="caution">
    <text evidence="9">Lacks conserved residue(s) required for the propagation of feature annotation.</text>
</comment>
<dbReference type="PIRSF" id="PIRSF001423">
    <property type="entry name" value="Urocanate_hydrat"/>
    <property type="match status" value="1"/>
</dbReference>
<evidence type="ECO:0000259" key="12">
    <source>
        <dbReference type="Pfam" id="PF17392"/>
    </source>
</evidence>
<dbReference type="PANTHER" id="PTHR12216:SF3">
    <property type="entry name" value="UROCANATE HYDRATASE"/>
    <property type="match status" value="1"/>
</dbReference>
<dbReference type="InterPro" id="IPR036190">
    <property type="entry name" value="Urocanase_sf"/>
</dbReference>
<dbReference type="InterPro" id="IPR038364">
    <property type="entry name" value="Urocanase_central_sf"/>
</dbReference>
<dbReference type="Gene3D" id="3.40.50.10730">
    <property type="entry name" value="Urocanase like domains"/>
    <property type="match status" value="1"/>
</dbReference>
<keyword evidence="9" id="KW-0963">Cytoplasm</keyword>
<feature type="binding site" evidence="9">
    <location>
        <position position="203"/>
    </location>
    <ligand>
        <name>NAD(+)</name>
        <dbReference type="ChEBI" id="CHEBI:57540"/>
    </ligand>
</feature>
<feature type="domain" description="Urocanase Rossmann-like" evidence="10">
    <location>
        <begin position="213"/>
        <end position="428"/>
    </location>
</feature>
<evidence type="ECO:0000313" key="14">
    <source>
        <dbReference type="Proteomes" id="UP000629420"/>
    </source>
</evidence>
<dbReference type="InterPro" id="IPR023636">
    <property type="entry name" value="Urocanase_CS"/>
</dbReference>
<keyword evidence="14" id="KW-1185">Reference proteome</keyword>
<dbReference type="InterPro" id="IPR023637">
    <property type="entry name" value="Urocanase-like"/>
</dbReference>
<keyword evidence="5 9" id="KW-0520">NAD</keyword>
<dbReference type="SUPFAM" id="SSF111326">
    <property type="entry name" value="Urocanase"/>
    <property type="match status" value="1"/>
</dbReference>
<dbReference type="PANTHER" id="PTHR12216">
    <property type="entry name" value="UROCANATE HYDRATASE"/>
    <property type="match status" value="1"/>
</dbReference>
<evidence type="ECO:0000259" key="10">
    <source>
        <dbReference type="Pfam" id="PF01175"/>
    </source>
</evidence>
<keyword evidence="6 9" id="KW-0456">Lyase</keyword>
<dbReference type="Pfam" id="PF17392">
    <property type="entry name" value="Urocanase_C"/>
    <property type="match status" value="1"/>
</dbReference>
<dbReference type="EMBL" id="CP068439">
    <property type="protein sequence ID" value="QQX75337.1"/>
    <property type="molecule type" value="Genomic_DNA"/>
</dbReference>
<evidence type="ECO:0000256" key="5">
    <source>
        <dbReference type="ARBA" id="ARBA00023027"/>
    </source>
</evidence>
<evidence type="ECO:0000256" key="8">
    <source>
        <dbReference type="ARBA" id="ARBA00047623"/>
    </source>
</evidence>
<dbReference type="InterPro" id="IPR055351">
    <property type="entry name" value="Urocanase"/>
</dbReference>
<feature type="domain" description="Urocanase N-terminal" evidence="11">
    <location>
        <begin position="84"/>
        <end position="210"/>
    </location>
</feature>
<evidence type="ECO:0000313" key="13">
    <source>
        <dbReference type="EMBL" id="QQX75337.1"/>
    </source>
</evidence>
<proteinExistence type="inferred from homology"/>
<evidence type="ECO:0000256" key="9">
    <source>
        <dbReference type="HAMAP-Rule" id="MF_00577"/>
    </source>
</evidence>
<comment type="function">
    <text evidence="9">Catalyzes the conversion of urocanate to 4-imidazolone-5-propionate.</text>
</comment>
<dbReference type="EC" id="4.2.1.49" evidence="3 9"/>
<evidence type="ECO:0000256" key="6">
    <source>
        <dbReference type="ARBA" id="ARBA00023239"/>
    </source>
</evidence>
<evidence type="ECO:0000256" key="7">
    <source>
        <dbReference type="ARBA" id="ARBA00031640"/>
    </source>
</evidence>
<dbReference type="HAMAP" id="MF_00577">
    <property type="entry name" value="HutU"/>
    <property type="match status" value="1"/>
</dbReference>
<evidence type="ECO:0000256" key="4">
    <source>
        <dbReference type="ARBA" id="ARBA00022808"/>
    </source>
</evidence>
<evidence type="ECO:0000256" key="3">
    <source>
        <dbReference type="ARBA" id="ARBA00011992"/>
    </source>
</evidence>
<evidence type="ECO:0000256" key="2">
    <source>
        <dbReference type="ARBA" id="ARBA00007578"/>
    </source>
</evidence>
<feature type="binding site" evidence="9">
    <location>
        <position position="268"/>
    </location>
    <ligand>
        <name>NAD(+)</name>
        <dbReference type="ChEBI" id="CHEBI:57540"/>
    </ligand>
</feature>
<reference evidence="13 14" key="1">
    <citation type="submission" date="2021-01" db="EMBL/GenBank/DDBJ databases">
        <title>Aequorivita sp. strain KX20305, a bacterium isolated from the sediment collected at a cold seep field in South China Sea.</title>
        <authorList>
            <person name="Zhang H."/>
            <person name="Li C."/>
        </authorList>
    </citation>
    <scope>NUCLEOTIDE SEQUENCE [LARGE SCALE GENOMIC DNA]</scope>
    <source>
        <strain evidence="13 14">KX20305</strain>
    </source>
</reference>
<feature type="domain" description="Urocanase C-terminal" evidence="12">
    <location>
        <begin position="434"/>
        <end position="637"/>
    </location>
</feature>
<feature type="binding site" evidence="9">
    <location>
        <begin position="125"/>
        <end position="126"/>
    </location>
    <ligand>
        <name>NAD(+)</name>
        <dbReference type="ChEBI" id="CHEBI:57540"/>
    </ligand>
</feature>
<name>A0ABX7DNM6_9FLAO</name>
<sequence length="660" mass="74093">MTFKEQIQQGIPSVLPEKKSYDPSINHAPKRKEILSKEEKELALRNALRYFEPKHHATLLPEFREELEKYGRIYMYRFRPDYKMYARPIEEYPGKCEQAKAIMLMIQNNLDYAVAQHPHELITYGGNGAVFQNWAQYLLVMKYLSEMTDEQTLAVYSGHPMGLFPSHKDAPRVVVTNGMMIPNYSKPDDWEKFNALGVTQYGQMTAGSYMYIGPQGIVHGTTITVLNGFRKIKKELKGGLFVTSGLGGMSGAQPKAGNIAGCVTVCAEVNKKATETRHSQGWVDEVISDLDALSQRVKEALANKETVSIAYDGNVVEVWEKFAEENIYIDLGSDQTSLHNPWAGGYYPVGLTYEEANEMMANNPENFKKEVQKSLRRQVEAINKHTAKGTYFFDYGNAFLLEASRAGADVVSEEKNKEFKYPSYVQDIMGPMCFDYGFGPFRWVCASGKPEDLQKTDEIACEVLEALMKNSPKEIQQQMQDNITWIKGAQENKLVVGSQARILYADSDGRVQIASAFNKAISDGKIGPVVLGRDHHDVSGTDSPYRETSNIYDGSRFTADMAIQNVIGDSFRGATWVSIHNGGGVGWGEVINGGFGMVLDGSTDAQRRLENMLFWDVNNGIARRSWSRNNEAVFAIKRAMQNNPQLKVTLPNFVDDKLFK</sequence>
<comment type="pathway">
    <text evidence="1 9">Amino-acid degradation; L-histidine degradation into L-glutamate; N-formimidoyl-L-glutamate from L-histidine: step 2/3.</text>
</comment>
<dbReference type="InterPro" id="IPR035400">
    <property type="entry name" value="Urocanase_N"/>
</dbReference>
<feature type="binding site" evidence="9">
    <location>
        <position position="584"/>
    </location>
    <ligand>
        <name>NAD(+)</name>
        <dbReference type="ChEBI" id="CHEBI:57540"/>
    </ligand>
</feature>
<dbReference type="InterPro" id="IPR035401">
    <property type="entry name" value="Urocanase_C"/>
</dbReference>
<dbReference type="Pfam" id="PF01175">
    <property type="entry name" value="Urocanase"/>
    <property type="match status" value="1"/>
</dbReference>
<dbReference type="Pfam" id="PF17391">
    <property type="entry name" value="Urocanase_N"/>
    <property type="match status" value="1"/>
</dbReference>
<dbReference type="PROSITE" id="PS01233">
    <property type="entry name" value="UROCANASE"/>
    <property type="match status" value="1"/>
</dbReference>
<dbReference type="NCBIfam" id="NF003820">
    <property type="entry name" value="PRK05414.1"/>
    <property type="match status" value="1"/>
</dbReference>
<comment type="cofactor">
    <cofactor evidence="9">
        <name>NAD(+)</name>
        <dbReference type="ChEBI" id="CHEBI:57540"/>
    </cofactor>
    <text evidence="9">Binds 1 NAD(+) per subunit.</text>
</comment>
<comment type="similarity">
    <text evidence="2 9">Belongs to the urocanase family.</text>
</comment>
<protein>
    <recommendedName>
        <fullName evidence="3 9">Urocanate hydratase</fullName>
        <shortName evidence="9">Urocanase</shortName>
        <ecNumber evidence="3 9">4.2.1.49</ecNumber>
    </recommendedName>
    <alternativeName>
        <fullName evidence="7 9">Imidazolonepropionate hydrolase</fullName>
    </alternativeName>
</protein>
<feature type="binding site" evidence="9">
    <location>
        <position position="395"/>
    </location>
    <ligand>
        <name>NAD(+)</name>
        <dbReference type="ChEBI" id="CHEBI:57540"/>
    </ligand>
</feature>
<gene>
    <name evidence="9" type="primary">hutU</name>
    <name evidence="13" type="ORF">JK629_08180</name>
</gene>
<keyword evidence="4 9" id="KW-0369">Histidine metabolism</keyword>
<evidence type="ECO:0000256" key="1">
    <source>
        <dbReference type="ARBA" id="ARBA00004794"/>
    </source>
</evidence>